<dbReference type="AlphaFoldDB" id="A0A4R1BF16"/>
<sequence length="73" mass="7729">MHPRRLLFTLLGIVPLCVLGAGIAAFLLQRAGYGILVWALAPLAGLLVVAVVVGGIFGRAAGRYRRNSSRDDV</sequence>
<evidence type="ECO:0000256" key="1">
    <source>
        <dbReference type="SAM" id="Phobius"/>
    </source>
</evidence>
<evidence type="ECO:0000313" key="3">
    <source>
        <dbReference type="Proteomes" id="UP000295244"/>
    </source>
</evidence>
<reference evidence="2 3" key="1">
    <citation type="submission" date="2019-03" db="EMBL/GenBank/DDBJ databases">
        <title>Whole genome sequence of a novel Rubrobacter taiwanensis strain, isolated from Yellowstone National Park.</title>
        <authorList>
            <person name="Freed S."/>
            <person name="Ramaley R.F."/>
            <person name="Kyndt J.A."/>
        </authorList>
    </citation>
    <scope>NUCLEOTIDE SEQUENCE [LARGE SCALE GENOMIC DNA]</scope>
    <source>
        <strain evidence="2 3">Yellowstone</strain>
    </source>
</reference>
<keyword evidence="1" id="KW-0812">Transmembrane</keyword>
<keyword evidence="3" id="KW-1185">Reference proteome</keyword>
<organism evidence="2 3">
    <name type="scientific">Rubrobacter taiwanensis</name>
    <dbReference type="NCBI Taxonomy" id="185139"/>
    <lineage>
        <taxon>Bacteria</taxon>
        <taxon>Bacillati</taxon>
        <taxon>Actinomycetota</taxon>
        <taxon>Rubrobacteria</taxon>
        <taxon>Rubrobacterales</taxon>
        <taxon>Rubrobacteraceae</taxon>
        <taxon>Rubrobacter</taxon>
    </lineage>
</organism>
<keyword evidence="1" id="KW-0472">Membrane</keyword>
<comment type="caution">
    <text evidence="2">The sequence shown here is derived from an EMBL/GenBank/DDBJ whole genome shotgun (WGS) entry which is preliminary data.</text>
</comment>
<dbReference type="Proteomes" id="UP000295244">
    <property type="component" value="Unassembled WGS sequence"/>
</dbReference>
<accession>A0A4R1BF16</accession>
<proteinExistence type="predicted"/>
<dbReference type="RefSeq" id="WP_132692276.1">
    <property type="nucleotide sequence ID" value="NZ_SKBU01000022.1"/>
</dbReference>
<dbReference type="EMBL" id="SKBU01000022">
    <property type="protein sequence ID" value="TCJ15730.1"/>
    <property type="molecule type" value="Genomic_DNA"/>
</dbReference>
<evidence type="ECO:0000313" key="2">
    <source>
        <dbReference type="EMBL" id="TCJ15730.1"/>
    </source>
</evidence>
<keyword evidence="1" id="KW-1133">Transmembrane helix</keyword>
<protein>
    <submittedName>
        <fullName evidence="2">Uncharacterized protein</fullName>
    </submittedName>
</protein>
<feature type="transmembrane region" description="Helical" evidence="1">
    <location>
        <begin position="35"/>
        <end position="57"/>
    </location>
</feature>
<gene>
    <name evidence="2" type="ORF">E0L93_12075</name>
</gene>
<name>A0A4R1BF16_9ACTN</name>
<feature type="transmembrane region" description="Helical" evidence="1">
    <location>
        <begin position="7"/>
        <end position="29"/>
    </location>
</feature>